<organism evidence="3 4">
    <name type="scientific">Cuscuta europaea</name>
    <name type="common">European dodder</name>
    <dbReference type="NCBI Taxonomy" id="41803"/>
    <lineage>
        <taxon>Eukaryota</taxon>
        <taxon>Viridiplantae</taxon>
        <taxon>Streptophyta</taxon>
        <taxon>Embryophyta</taxon>
        <taxon>Tracheophyta</taxon>
        <taxon>Spermatophyta</taxon>
        <taxon>Magnoliopsida</taxon>
        <taxon>eudicotyledons</taxon>
        <taxon>Gunneridae</taxon>
        <taxon>Pentapetalae</taxon>
        <taxon>asterids</taxon>
        <taxon>lamiids</taxon>
        <taxon>Solanales</taxon>
        <taxon>Convolvulaceae</taxon>
        <taxon>Cuscuteae</taxon>
        <taxon>Cuscuta</taxon>
        <taxon>Cuscuta subgen. Cuscuta</taxon>
    </lineage>
</organism>
<evidence type="ECO:0000256" key="2">
    <source>
        <dbReference type="SAM" id="MobiDB-lite"/>
    </source>
</evidence>
<accession>A0A9P0YGP9</accession>
<comment type="caution">
    <text evidence="3">The sequence shown here is derived from an EMBL/GenBank/DDBJ whole genome shotgun (WGS) entry which is preliminary data.</text>
</comment>
<dbReference type="OrthoDB" id="1327643at2759"/>
<keyword evidence="1" id="KW-0175">Coiled coil</keyword>
<feature type="coiled-coil region" evidence="1">
    <location>
        <begin position="131"/>
        <end position="210"/>
    </location>
</feature>
<keyword evidence="4" id="KW-1185">Reference proteome</keyword>
<feature type="region of interest" description="Disordered" evidence="2">
    <location>
        <begin position="322"/>
        <end position="362"/>
    </location>
</feature>
<proteinExistence type="predicted"/>
<evidence type="ECO:0000313" key="3">
    <source>
        <dbReference type="EMBL" id="CAH9053684.1"/>
    </source>
</evidence>
<dbReference type="AlphaFoldDB" id="A0A9P0YGP9"/>
<reference evidence="3" key="1">
    <citation type="submission" date="2022-07" db="EMBL/GenBank/DDBJ databases">
        <authorList>
            <person name="Macas J."/>
            <person name="Novak P."/>
            <person name="Neumann P."/>
        </authorList>
    </citation>
    <scope>NUCLEOTIDE SEQUENCE</scope>
</reference>
<dbReference type="Proteomes" id="UP001152484">
    <property type="component" value="Unassembled WGS sequence"/>
</dbReference>
<dbReference type="EMBL" id="CAMAPE010000002">
    <property type="protein sequence ID" value="CAH9053684.1"/>
    <property type="molecule type" value="Genomic_DNA"/>
</dbReference>
<protein>
    <submittedName>
        <fullName evidence="3">Uncharacterized protein</fullName>
    </submittedName>
</protein>
<gene>
    <name evidence="3" type="ORF">CEURO_LOCUS535</name>
</gene>
<evidence type="ECO:0000313" key="4">
    <source>
        <dbReference type="Proteomes" id="UP001152484"/>
    </source>
</evidence>
<evidence type="ECO:0000256" key="1">
    <source>
        <dbReference type="SAM" id="Coils"/>
    </source>
</evidence>
<sequence>MQPAKKSKKASPSSVADEVGTLTVPIVDEGGSGAAVALVDLTSGLSGDVSQPLPLAQGSRPKRSSKEVATATYKIEVEYPKDGGVFNDGVDGHDVLSQAIPAKDRTYLNKLGDVKIYDRGMDLVVQGAFMLMESNKRQQREIARLKEFEQKAASADEAMSCLGRLREDFAALQKRVDEADAAKNEALAKLAEERDAREADRRRADDAEKAKAEAAAVKAADAAVEKFLAEGWKADEHLPWCYEVVAAKLEDWGQNSPAGQEYFVREMSVYYNMGQHRMQRLLYRRLSRAFKALNYTRGWARRNLQLPKLMKDPEEQVKLPLSDMQAPIESSGLGEPDYGEDDVLADTATSVVEASSDAEAEDDAEFIVDQNVAGQAADEGVQEA</sequence>
<name>A0A9P0YGP9_CUSEU</name>